<evidence type="ECO:0000256" key="1">
    <source>
        <dbReference type="ARBA" id="ARBA00005187"/>
    </source>
</evidence>
<name>A0AB39JF16_9VIRU</name>
<comment type="pathway">
    <text evidence="1">Amino-acid biosynthesis; L-asparagine biosynthesis; L-asparagine from L-aspartate (L-Gln route): step 1/1.</text>
</comment>
<dbReference type="SUPFAM" id="SSF56235">
    <property type="entry name" value="N-terminal nucleophile aminohydrolases (Ntn hydrolases)"/>
    <property type="match status" value="1"/>
</dbReference>
<keyword evidence="6 11" id="KW-0067">ATP-binding</keyword>
<dbReference type="CDD" id="cd01991">
    <property type="entry name" value="Asn_synthase_B_C"/>
    <property type="match status" value="1"/>
</dbReference>
<dbReference type="InterPro" id="IPR017932">
    <property type="entry name" value="GATase_2_dom"/>
</dbReference>
<accession>A0AB39JF16</accession>
<dbReference type="PROSITE" id="PS51278">
    <property type="entry name" value="GATASE_TYPE_2"/>
    <property type="match status" value="1"/>
</dbReference>
<reference evidence="14" key="1">
    <citation type="submission" date="2024-03" db="EMBL/GenBank/DDBJ databases">
        <title>Eukaryotic viruses encode the ribosomal protein eL40.</title>
        <authorList>
            <person name="Thomy J."/>
            <person name="Schvarcz C.R."/>
            <person name="McBeain K.A."/>
            <person name="Edwards K.F."/>
            <person name="Steward G.F."/>
        </authorList>
    </citation>
    <scope>NUCLEOTIDE SEQUENCE</scope>
    <source>
        <strain evidence="14">FloV-SA2</strain>
    </source>
</reference>
<feature type="active site" description="For GATase activity" evidence="10">
    <location>
        <position position="2"/>
    </location>
</feature>
<dbReference type="InterPro" id="IPR050795">
    <property type="entry name" value="Asn_Synthetase"/>
</dbReference>
<dbReference type="Pfam" id="PF00733">
    <property type="entry name" value="Asn_synthase"/>
    <property type="match status" value="2"/>
</dbReference>
<evidence type="ECO:0000256" key="6">
    <source>
        <dbReference type="ARBA" id="ARBA00022840"/>
    </source>
</evidence>
<evidence type="ECO:0000256" key="10">
    <source>
        <dbReference type="PIRSR" id="PIRSR001589-1"/>
    </source>
</evidence>
<gene>
    <name evidence="14" type="ORF">FloV-SA2_00194</name>
</gene>
<feature type="domain" description="Glutamine amidotransferase type-2" evidence="13">
    <location>
        <begin position="2"/>
        <end position="187"/>
    </location>
</feature>
<dbReference type="EMBL" id="PP542043">
    <property type="protein sequence ID" value="XDO02013.1"/>
    <property type="molecule type" value="Genomic_DNA"/>
</dbReference>
<evidence type="ECO:0000256" key="12">
    <source>
        <dbReference type="PIRSR" id="PIRSR001589-3"/>
    </source>
</evidence>
<evidence type="ECO:0000259" key="13">
    <source>
        <dbReference type="PROSITE" id="PS51278"/>
    </source>
</evidence>
<evidence type="ECO:0000256" key="2">
    <source>
        <dbReference type="ARBA" id="ARBA00012737"/>
    </source>
</evidence>
<feature type="binding site" evidence="11">
    <location>
        <position position="242"/>
    </location>
    <ligand>
        <name>ATP</name>
        <dbReference type="ChEBI" id="CHEBI:30616"/>
    </ligand>
</feature>
<proteinExistence type="predicted"/>
<feature type="site" description="Important for beta-aspartyl-AMP intermediate formation" evidence="12">
    <location>
        <position position="350"/>
    </location>
</feature>
<dbReference type="PANTHER" id="PTHR11772:SF23">
    <property type="entry name" value="ASPARAGINE SYNTHETASE [GLUTAMINE-HYDROLYZING]"/>
    <property type="match status" value="1"/>
</dbReference>
<sequence length="541" mass="63112">MCGIFALLYADLYKLNNDKQLIDKYFEYGKKRGPEYSKITNIKKDIRFGFHRLCINGLNNISNQPIYSDKCILICNGEIYNYKQLVNSFNLEMKTQSDCEVISLLYEKIGMDCINLLDGVFAFVLFDRNTNEIIIGRDPYGVRPLYVCNYANNVIGFSSDLAPLMYNKDFTNIYQFMPATIGKYKRHQLNYECVFMNKYFNNTSYVPLSKLPIEYYMYNVVQKLNNAIKKRVDNCEREIASLLSGGLDSSIISAIVCKEYFKKTGNRLQTYSIGLEGGTDLEYASNVADYIGSNHYELVYSEEQFINSIPQVIYDIESYDTTTVRASVGNWNVAKYISENSEAKVVFNGDGSDELMGGYLYFHCAPNDDEFHNETVRLLSKISHFDVLRSDKSVSSHGLEPRTPFLDKEFTKFYLSIPIEYRNHCNEKRCEKYLIRKAFELYMPDLLPKEVLWRKKEAFSDGVSSEKNSWYSIINKSLETKEMDNCEYVYNEPKTNEQKYYRDIFEKHYPNCEKLLPYFWMPKFVKDSTDASARTLNIYNK</sequence>
<evidence type="ECO:0000313" key="14">
    <source>
        <dbReference type="EMBL" id="XDO02013.1"/>
    </source>
</evidence>
<evidence type="ECO:0000256" key="11">
    <source>
        <dbReference type="PIRSR" id="PIRSR001589-2"/>
    </source>
</evidence>
<keyword evidence="4 10" id="KW-0028">Amino-acid biosynthesis</keyword>
<organism evidence="14">
    <name type="scientific">Florenciella sp. virus SA2</name>
    <dbReference type="NCBI Taxonomy" id="3240092"/>
    <lineage>
        <taxon>Viruses</taxon>
    </lineage>
</organism>
<evidence type="ECO:0000256" key="3">
    <source>
        <dbReference type="ARBA" id="ARBA00022598"/>
    </source>
</evidence>
<dbReference type="InterPro" id="IPR001962">
    <property type="entry name" value="Asn_synthase"/>
</dbReference>
<dbReference type="Pfam" id="PF13537">
    <property type="entry name" value="GATase_7"/>
    <property type="match status" value="1"/>
</dbReference>
<dbReference type="GO" id="GO:0006529">
    <property type="term" value="P:asparagine biosynthetic process"/>
    <property type="evidence" value="ECO:0007669"/>
    <property type="project" value="UniProtKB-KW"/>
</dbReference>
<evidence type="ECO:0000256" key="9">
    <source>
        <dbReference type="ARBA" id="ARBA00048741"/>
    </source>
</evidence>
<comment type="catalytic activity">
    <reaction evidence="9">
        <text>L-aspartate + L-glutamine + ATP + H2O = L-asparagine + L-glutamate + AMP + diphosphate + H(+)</text>
        <dbReference type="Rhea" id="RHEA:12228"/>
        <dbReference type="ChEBI" id="CHEBI:15377"/>
        <dbReference type="ChEBI" id="CHEBI:15378"/>
        <dbReference type="ChEBI" id="CHEBI:29985"/>
        <dbReference type="ChEBI" id="CHEBI:29991"/>
        <dbReference type="ChEBI" id="CHEBI:30616"/>
        <dbReference type="ChEBI" id="CHEBI:33019"/>
        <dbReference type="ChEBI" id="CHEBI:58048"/>
        <dbReference type="ChEBI" id="CHEBI:58359"/>
        <dbReference type="ChEBI" id="CHEBI:456215"/>
        <dbReference type="EC" id="6.3.5.4"/>
    </reaction>
</comment>
<dbReference type="Gene3D" id="3.40.50.620">
    <property type="entry name" value="HUPs"/>
    <property type="match status" value="1"/>
</dbReference>
<feature type="binding site" evidence="11">
    <location>
        <position position="98"/>
    </location>
    <ligand>
        <name>L-glutamine</name>
        <dbReference type="ChEBI" id="CHEBI:58359"/>
    </ligand>
</feature>
<evidence type="ECO:0000256" key="8">
    <source>
        <dbReference type="ARBA" id="ARBA00030234"/>
    </source>
</evidence>
<dbReference type="GO" id="GO:0004066">
    <property type="term" value="F:asparagine synthase (glutamine-hydrolyzing) activity"/>
    <property type="evidence" value="ECO:0007669"/>
    <property type="project" value="UniProtKB-EC"/>
</dbReference>
<dbReference type="InterPro" id="IPR006426">
    <property type="entry name" value="Asn_synth_AEB"/>
</dbReference>
<dbReference type="PANTHER" id="PTHR11772">
    <property type="entry name" value="ASPARAGINE SYNTHETASE"/>
    <property type="match status" value="1"/>
</dbReference>
<feature type="binding site" evidence="11">
    <location>
        <position position="273"/>
    </location>
    <ligand>
        <name>ATP</name>
        <dbReference type="ChEBI" id="CHEBI:30616"/>
    </ligand>
</feature>
<keyword evidence="3" id="KW-0436">Ligase</keyword>
<evidence type="ECO:0000256" key="7">
    <source>
        <dbReference type="ARBA" id="ARBA00022888"/>
    </source>
</evidence>
<dbReference type="PIRSF" id="PIRSF001589">
    <property type="entry name" value="Asn_synthetase_glu-h"/>
    <property type="match status" value="1"/>
</dbReference>
<protein>
    <recommendedName>
        <fullName evidence="2">asparagine synthase (glutamine-hydrolyzing)</fullName>
        <ecNumber evidence="2">6.3.5.4</ecNumber>
    </recommendedName>
    <alternativeName>
        <fullName evidence="8">Glutamine-dependent asparagine synthetase</fullName>
    </alternativeName>
</protein>
<keyword evidence="5 11" id="KW-0547">Nucleotide-binding</keyword>
<dbReference type="SUPFAM" id="SSF52402">
    <property type="entry name" value="Adenine nucleotide alpha hydrolases-like"/>
    <property type="match status" value="1"/>
</dbReference>
<dbReference type="Gene3D" id="3.60.20.10">
    <property type="entry name" value="Glutamine Phosphoribosylpyrophosphate, subunit 1, domain 1"/>
    <property type="match status" value="1"/>
</dbReference>
<dbReference type="InterPro" id="IPR014729">
    <property type="entry name" value="Rossmann-like_a/b/a_fold"/>
</dbReference>
<dbReference type="EC" id="6.3.5.4" evidence="2"/>
<evidence type="ECO:0000256" key="4">
    <source>
        <dbReference type="ARBA" id="ARBA00022605"/>
    </source>
</evidence>
<dbReference type="GO" id="GO:0005524">
    <property type="term" value="F:ATP binding"/>
    <property type="evidence" value="ECO:0007669"/>
    <property type="project" value="UniProtKB-KW"/>
</dbReference>
<keyword evidence="7 10" id="KW-0061">Asparagine biosynthesis</keyword>
<dbReference type="InterPro" id="IPR029055">
    <property type="entry name" value="Ntn_hydrolases_N"/>
</dbReference>
<keyword evidence="10" id="KW-0315">Glutamine amidotransferase</keyword>
<evidence type="ECO:0000256" key="5">
    <source>
        <dbReference type="ARBA" id="ARBA00022741"/>
    </source>
</evidence>